<dbReference type="AlphaFoldDB" id="A0AAV6QBT2"/>
<dbReference type="PANTHER" id="PTHR11967:SF2">
    <property type="entry name" value="ALPHA-1-ACID GLYCOPROTEIN 1"/>
    <property type="match status" value="1"/>
</dbReference>
<dbReference type="PANTHER" id="PTHR11967">
    <property type="entry name" value="ALPHA-1-ACID GLYCOPROTEIN"/>
    <property type="match status" value="1"/>
</dbReference>
<reference evidence="6 7" key="1">
    <citation type="journal article" date="2021" name="Sci. Rep.">
        <title>Chromosome anchoring in Senegalese sole (Solea senegalensis) reveals sex-associated markers and genome rearrangements in flatfish.</title>
        <authorList>
            <person name="Guerrero-Cozar I."/>
            <person name="Gomez-Garrido J."/>
            <person name="Berbel C."/>
            <person name="Martinez-Blanch J.F."/>
            <person name="Alioto T."/>
            <person name="Claros M.G."/>
            <person name="Gagnaire P.A."/>
            <person name="Manchado M."/>
        </authorList>
    </citation>
    <scope>NUCLEOTIDE SEQUENCE [LARGE SCALE GENOMIC DNA]</scope>
    <source>
        <strain evidence="6">Sse05_10M</strain>
    </source>
</reference>
<name>A0AAV6QBT2_SOLSE</name>
<evidence type="ECO:0000256" key="4">
    <source>
        <dbReference type="SAM" id="MobiDB-lite"/>
    </source>
</evidence>
<keyword evidence="3 5" id="KW-0732">Signal</keyword>
<evidence type="ECO:0000256" key="2">
    <source>
        <dbReference type="ARBA" id="ARBA00022525"/>
    </source>
</evidence>
<protein>
    <recommendedName>
        <fullName evidence="8">Apolipoprotein M</fullName>
    </recommendedName>
</protein>
<evidence type="ECO:0000256" key="5">
    <source>
        <dbReference type="SAM" id="SignalP"/>
    </source>
</evidence>
<dbReference type="EMBL" id="JAGKHQ010000018">
    <property type="protein sequence ID" value="KAG7486289.1"/>
    <property type="molecule type" value="Genomic_DNA"/>
</dbReference>
<evidence type="ECO:0000313" key="6">
    <source>
        <dbReference type="EMBL" id="KAG7486289.1"/>
    </source>
</evidence>
<gene>
    <name evidence="6" type="ORF">JOB18_028736</name>
</gene>
<keyword evidence="2" id="KW-0964">Secreted</keyword>
<evidence type="ECO:0000313" key="7">
    <source>
        <dbReference type="Proteomes" id="UP000693946"/>
    </source>
</evidence>
<dbReference type="Proteomes" id="UP000693946">
    <property type="component" value="Linkage Group LG6"/>
</dbReference>
<feature type="region of interest" description="Disordered" evidence="4">
    <location>
        <begin position="179"/>
        <end position="207"/>
    </location>
</feature>
<evidence type="ECO:0000256" key="1">
    <source>
        <dbReference type="ARBA" id="ARBA00004613"/>
    </source>
</evidence>
<comment type="caution">
    <text evidence="6">The sequence shown here is derived from an EMBL/GenBank/DDBJ whole genome shotgun (WGS) entry which is preliminary data.</text>
</comment>
<keyword evidence="7" id="KW-1185">Reference proteome</keyword>
<evidence type="ECO:0008006" key="8">
    <source>
        <dbReference type="Google" id="ProtNLM"/>
    </source>
</evidence>
<feature type="signal peptide" evidence="5">
    <location>
        <begin position="1"/>
        <end position="18"/>
    </location>
</feature>
<evidence type="ECO:0000256" key="3">
    <source>
        <dbReference type="ARBA" id="ARBA00022729"/>
    </source>
</evidence>
<dbReference type="GO" id="GO:0005576">
    <property type="term" value="C:extracellular region"/>
    <property type="evidence" value="ECO:0007669"/>
    <property type="project" value="UniProtKB-SubCell"/>
</dbReference>
<feature type="compositionally biased region" description="Polar residues" evidence="4">
    <location>
        <begin position="187"/>
        <end position="207"/>
    </location>
</feature>
<sequence>MFVVCAIALLCLMSASHSAPMVCEKLLQPLDELHPHRFEGKWALVAGSLDHNKSMEALRLRDSITMYFSNSSEASTVSYTQVNRFGDLCQYLRYNISVRGSTFNFDVGDRFNLSGAFLYTSCPDCLVMLWNVKSQRRVSTDMYLLSRRREVEQKEMQEFRDQLTCDQLPIPVMMDPTKELCPEESESQSPTAATVPIQETTATQSAQ</sequence>
<proteinExistence type="predicted"/>
<comment type="subcellular location">
    <subcellularLocation>
        <location evidence="1">Secreted</location>
    </subcellularLocation>
</comment>
<feature type="chain" id="PRO_5043809377" description="Apolipoprotein M" evidence="5">
    <location>
        <begin position="19"/>
        <end position="207"/>
    </location>
</feature>
<organism evidence="6 7">
    <name type="scientific">Solea senegalensis</name>
    <name type="common">Senegalese sole</name>
    <dbReference type="NCBI Taxonomy" id="28829"/>
    <lineage>
        <taxon>Eukaryota</taxon>
        <taxon>Metazoa</taxon>
        <taxon>Chordata</taxon>
        <taxon>Craniata</taxon>
        <taxon>Vertebrata</taxon>
        <taxon>Euteleostomi</taxon>
        <taxon>Actinopterygii</taxon>
        <taxon>Neopterygii</taxon>
        <taxon>Teleostei</taxon>
        <taxon>Neoteleostei</taxon>
        <taxon>Acanthomorphata</taxon>
        <taxon>Carangaria</taxon>
        <taxon>Pleuronectiformes</taxon>
        <taxon>Pleuronectoidei</taxon>
        <taxon>Soleidae</taxon>
        <taxon>Solea</taxon>
    </lineage>
</organism>
<accession>A0AAV6QBT2</accession>